<keyword evidence="2 5" id="KW-0489">Methyltransferase</keyword>
<dbReference type="InterPro" id="IPR029063">
    <property type="entry name" value="SAM-dependent_MTases_sf"/>
</dbReference>
<evidence type="ECO:0000313" key="6">
    <source>
        <dbReference type="Proteomes" id="UP001597526"/>
    </source>
</evidence>
<dbReference type="GO" id="GO:0008168">
    <property type="term" value="F:methyltransferase activity"/>
    <property type="evidence" value="ECO:0007669"/>
    <property type="project" value="UniProtKB-KW"/>
</dbReference>
<sequence>MEIKYDKIGVGYNRTRKPDTFLTQRMLQHLSPNQDGIYLDIGCGTGNYTKEFQKRGFNFIGIDPSEKMLEKARFENNLVDWRLGSAENTRLQSNSVDGIIGSLTIHHWTNLQDGFLELNRVLKPNGKIVIFTATPEQMEGYWLNHYFPKVLSDAMIQMPSFEVIKTAMNFGGFKITSTDKYFIQPDLEDKFLYCGKHNPELYFDTQIRSGISSFASLTNQDEVEQGLTKLRADIDSGKIEGIIENYENNHGDYMYIIGEKL</sequence>
<dbReference type="RefSeq" id="WP_377768640.1">
    <property type="nucleotide sequence ID" value="NZ_JBHULB010000083.1"/>
</dbReference>
<dbReference type="PANTHER" id="PTHR44942">
    <property type="entry name" value="METHYLTRANSF_11 DOMAIN-CONTAINING PROTEIN"/>
    <property type="match status" value="1"/>
</dbReference>
<dbReference type="InterPro" id="IPR013216">
    <property type="entry name" value="Methyltransf_11"/>
</dbReference>
<gene>
    <name evidence="5" type="ORF">ACFSQJ_19730</name>
</gene>
<dbReference type="EMBL" id="JBHULB010000083">
    <property type="protein sequence ID" value="MFD2589164.1"/>
    <property type="molecule type" value="Genomic_DNA"/>
</dbReference>
<reference evidence="6" key="1">
    <citation type="journal article" date="2019" name="Int. J. Syst. Evol. Microbiol.">
        <title>The Global Catalogue of Microorganisms (GCM) 10K type strain sequencing project: providing services to taxonomists for standard genome sequencing and annotation.</title>
        <authorList>
            <consortium name="The Broad Institute Genomics Platform"/>
            <consortium name="The Broad Institute Genome Sequencing Center for Infectious Disease"/>
            <person name="Wu L."/>
            <person name="Ma J."/>
        </authorList>
    </citation>
    <scope>NUCLEOTIDE SEQUENCE [LARGE SCALE GENOMIC DNA]</scope>
    <source>
        <strain evidence="6">KCTC 52368</strain>
    </source>
</reference>
<organism evidence="5 6">
    <name type="scientific">Croceitalea marina</name>
    <dbReference type="NCBI Taxonomy" id="1775166"/>
    <lineage>
        <taxon>Bacteria</taxon>
        <taxon>Pseudomonadati</taxon>
        <taxon>Bacteroidota</taxon>
        <taxon>Flavobacteriia</taxon>
        <taxon>Flavobacteriales</taxon>
        <taxon>Flavobacteriaceae</taxon>
        <taxon>Croceitalea</taxon>
    </lineage>
</organism>
<dbReference type="PANTHER" id="PTHR44942:SF4">
    <property type="entry name" value="METHYLTRANSFERASE TYPE 11 DOMAIN-CONTAINING PROTEIN"/>
    <property type="match status" value="1"/>
</dbReference>
<proteinExistence type="inferred from homology"/>
<evidence type="ECO:0000256" key="3">
    <source>
        <dbReference type="ARBA" id="ARBA00022679"/>
    </source>
</evidence>
<keyword evidence="6" id="KW-1185">Reference proteome</keyword>
<evidence type="ECO:0000313" key="5">
    <source>
        <dbReference type="EMBL" id="MFD2589164.1"/>
    </source>
</evidence>
<feature type="domain" description="Methyltransferase type 11" evidence="4">
    <location>
        <begin position="39"/>
        <end position="130"/>
    </location>
</feature>
<comment type="similarity">
    <text evidence="1">Belongs to the methyltransferase superfamily.</text>
</comment>
<evidence type="ECO:0000259" key="4">
    <source>
        <dbReference type="Pfam" id="PF08241"/>
    </source>
</evidence>
<keyword evidence="3 5" id="KW-0808">Transferase</keyword>
<comment type="caution">
    <text evidence="5">The sequence shown here is derived from an EMBL/GenBank/DDBJ whole genome shotgun (WGS) entry which is preliminary data.</text>
</comment>
<evidence type="ECO:0000256" key="1">
    <source>
        <dbReference type="ARBA" id="ARBA00008361"/>
    </source>
</evidence>
<dbReference type="CDD" id="cd02440">
    <property type="entry name" value="AdoMet_MTases"/>
    <property type="match status" value="1"/>
</dbReference>
<dbReference type="SUPFAM" id="SSF53335">
    <property type="entry name" value="S-adenosyl-L-methionine-dependent methyltransferases"/>
    <property type="match status" value="1"/>
</dbReference>
<dbReference type="Proteomes" id="UP001597526">
    <property type="component" value="Unassembled WGS sequence"/>
</dbReference>
<protein>
    <submittedName>
        <fullName evidence="5">Class I SAM-dependent methyltransferase</fullName>
        <ecNumber evidence="5">2.1.1.-</ecNumber>
    </submittedName>
</protein>
<dbReference type="EC" id="2.1.1.-" evidence="5"/>
<evidence type="ECO:0000256" key="2">
    <source>
        <dbReference type="ARBA" id="ARBA00022603"/>
    </source>
</evidence>
<name>A0ABW5N4X9_9FLAO</name>
<dbReference type="InterPro" id="IPR051052">
    <property type="entry name" value="Diverse_substrate_MTase"/>
</dbReference>
<accession>A0ABW5N4X9</accession>
<dbReference type="Gene3D" id="3.40.50.150">
    <property type="entry name" value="Vaccinia Virus protein VP39"/>
    <property type="match status" value="1"/>
</dbReference>
<dbReference type="GO" id="GO:0032259">
    <property type="term" value="P:methylation"/>
    <property type="evidence" value="ECO:0007669"/>
    <property type="project" value="UniProtKB-KW"/>
</dbReference>
<dbReference type="Pfam" id="PF08241">
    <property type="entry name" value="Methyltransf_11"/>
    <property type="match status" value="1"/>
</dbReference>